<evidence type="ECO:0000313" key="2">
    <source>
        <dbReference type="EMBL" id="ALG86188.1"/>
    </source>
</evidence>
<dbReference type="OrthoDB" id="9802489at2"/>
<evidence type="ECO:0000259" key="1">
    <source>
        <dbReference type="Pfam" id="PF00561"/>
    </source>
</evidence>
<reference evidence="2 3" key="2">
    <citation type="journal article" date="2017" name="Int. J. Syst. Evol. Microbiol.">
        <title>Gordonia phthalatica sp. nov., a di-n-butyl phthalate-degrading bacterium isolated from activated sludge.</title>
        <authorList>
            <person name="Jin D."/>
            <person name="Kong X."/>
            <person name="Jia M."/>
            <person name="Yu X."/>
            <person name="Wang X."/>
            <person name="Zhuang X."/>
            <person name="Deng Y."/>
            <person name="Bai Z."/>
        </authorList>
    </citation>
    <scope>NUCLEOTIDE SEQUENCE [LARGE SCALE GENOMIC DNA]</scope>
    <source>
        <strain evidence="2 3">QH-11</strain>
    </source>
</reference>
<dbReference type="KEGG" id="goq:ACH46_18930"/>
<dbReference type="PANTHER" id="PTHR43433">
    <property type="entry name" value="HYDROLASE, ALPHA/BETA FOLD FAMILY PROTEIN"/>
    <property type="match status" value="1"/>
</dbReference>
<dbReference type="Gene3D" id="3.40.50.1820">
    <property type="entry name" value="alpha/beta hydrolase"/>
    <property type="match status" value="1"/>
</dbReference>
<dbReference type="Proteomes" id="UP000063789">
    <property type="component" value="Chromosome"/>
</dbReference>
<dbReference type="AlphaFoldDB" id="A0A0N9N6L0"/>
<gene>
    <name evidence="2" type="ORF">ACH46_18930</name>
</gene>
<keyword evidence="3" id="KW-1185">Reference proteome</keyword>
<organism evidence="2 3">
    <name type="scientific">Gordonia phthalatica</name>
    <dbReference type="NCBI Taxonomy" id="1136941"/>
    <lineage>
        <taxon>Bacteria</taxon>
        <taxon>Bacillati</taxon>
        <taxon>Actinomycetota</taxon>
        <taxon>Actinomycetes</taxon>
        <taxon>Mycobacteriales</taxon>
        <taxon>Gordoniaceae</taxon>
        <taxon>Gordonia</taxon>
    </lineage>
</organism>
<feature type="domain" description="AB hydrolase-1" evidence="1">
    <location>
        <begin position="31"/>
        <end position="270"/>
    </location>
</feature>
<dbReference type="STRING" id="1136941.ACH46_18930"/>
<dbReference type="PATRIC" id="fig|1136941.3.peg.3873"/>
<reference evidence="3" key="1">
    <citation type="submission" date="2015-06" db="EMBL/GenBank/DDBJ databases">
        <title>Complete genome sequence and metabolic analysis of phthalate degradation pathway in Gordonia sp. QH-11.</title>
        <authorList>
            <person name="Jin D."/>
            <person name="Kong X."/>
            <person name="Bai Z."/>
        </authorList>
    </citation>
    <scope>NUCLEOTIDE SEQUENCE [LARGE SCALE GENOMIC DNA]</scope>
    <source>
        <strain evidence="3">QH-11</strain>
    </source>
</reference>
<dbReference type="EMBL" id="CP011853">
    <property type="protein sequence ID" value="ALG86188.1"/>
    <property type="molecule type" value="Genomic_DNA"/>
</dbReference>
<keyword evidence="2" id="KW-0378">Hydrolase</keyword>
<dbReference type="InterPro" id="IPR029058">
    <property type="entry name" value="AB_hydrolase_fold"/>
</dbReference>
<dbReference type="PANTHER" id="PTHR43433:SF5">
    <property type="entry name" value="AB HYDROLASE-1 DOMAIN-CONTAINING PROTEIN"/>
    <property type="match status" value="1"/>
</dbReference>
<sequence>MTEPNPHPTEPELIRVADGVAIAATLVGDGPVVLLNGGLGMPAAVWPFTGIPDALTAAGFSVITYSARGLKPSSAPPAPYTVPQMADDAIAVLDHFGVHEAIVAGYSMGCYVTQALVSQWHGRVLGVAMMAGLRSSAIGEIVNEMELGLIDRLGDLPEAVTVFEQLMTTLTPDQLVDDDAVRTWRKLLTSGDTSWAGADGLRGQLSASQSWMLAKEPTPERLAAITAPTLVLSYEHDVFFPPAGGRAAAEHLPDVEFHELDGQAHGGVMLDPQRRAMSMLTAFCTRVRGGAAAD</sequence>
<dbReference type="InterPro" id="IPR000073">
    <property type="entry name" value="AB_hydrolase_1"/>
</dbReference>
<evidence type="ECO:0000313" key="3">
    <source>
        <dbReference type="Proteomes" id="UP000063789"/>
    </source>
</evidence>
<dbReference type="SUPFAM" id="SSF53474">
    <property type="entry name" value="alpha/beta-Hydrolases"/>
    <property type="match status" value="1"/>
</dbReference>
<dbReference type="InterPro" id="IPR050471">
    <property type="entry name" value="AB_hydrolase"/>
</dbReference>
<dbReference type="Pfam" id="PF00561">
    <property type="entry name" value="Abhydrolase_1"/>
    <property type="match status" value="1"/>
</dbReference>
<accession>A0A0N9N6L0</accession>
<name>A0A0N9N6L0_9ACTN</name>
<proteinExistence type="predicted"/>
<dbReference type="GO" id="GO:0016787">
    <property type="term" value="F:hydrolase activity"/>
    <property type="evidence" value="ECO:0007669"/>
    <property type="project" value="UniProtKB-KW"/>
</dbReference>
<protein>
    <submittedName>
        <fullName evidence="2">Hydrolase</fullName>
    </submittedName>
</protein>
<dbReference type="RefSeq" id="WP_062394301.1">
    <property type="nucleotide sequence ID" value="NZ_CP011853.1"/>
</dbReference>